<proteinExistence type="predicted"/>
<protein>
    <submittedName>
        <fullName evidence="2">Uncharacterized protein LOC116301604</fullName>
    </submittedName>
</protein>
<evidence type="ECO:0000313" key="1">
    <source>
        <dbReference type="Proteomes" id="UP000515163"/>
    </source>
</evidence>
<dbReference type="PANTHER" id="PTHR35450">
    <property type="entry name" value="REVERSE TRANSCRIPTASE DOMAIN-CONTAINING PROTEIN"/>
    <property type="match status" value="1"/>
</dbReference>
<organism evidence="1 2">
    <name type="scientific">Actinia tenebrosa</name>
    <name type="common">Australian red waratah sea anemone</name>
    <dbReference type="NCBI Taxonomy" id="6105"/>
    <lineage>
        <taxon>Eukaryota</taxon>
        <taxon>Metazoa</taxon>
        <taxon>Cnidaria</taxon>
        <taxon>Anthozoa</taxon>
        <taxon>Hexacorallia</taxon>
        <taxon>Actiniaria</taxon>
        <taxon>Actiniidae</taxon>
        <taxon>Actinia</taxon>
    </lineage>
</organism>
<dbReference type="RefSeq" id="XP_031566550.1">
    <property type="nucleotide sequence ID" value="XM_031710690.1"/>
</dbReference>
<name>A0A6P8IIQ3_ACTTE</name>
<keyword evidence="1" id="KW-1185">Reference proteome</keyword>
<reference evidence="2" key="1">
    <citation type="submission" date="2025-08" db="UniProtKB">
        <authorList>
            <consortium name="RefSeq"/>
        </authorList>
    </citation>
    <scope>IDENTIFICATION</scope>
    <source>
        <tissue evidence="2">Tentacle</tissue>
    </source>
</reference>
<dbReference type="InParanoid" id="A0A6P8IIQ3"/>
<evidence type="ECO:0000313" key="2">
    <source>
        <dbReference type="RefSeq" id="XP_031566550.1"/>
    </source>
</evidence>
<dbReference type="GeneID" id="116301604"/>
<dbReference type="OrthoDB" id="5962029at2759"/>
<dbReference type="AlphaFoldDB" id="A0A6P8IIQ3"/>
<dbReference type="KEGG" id="aten:116301604"/>
<dbReference type="PANTHER" id="PTHR35450:SF2">
    <property type="entry name" value="REVERSE TRANSCRIPTASE DOMAIN-CONTAINING PROTEIN"/>
    <property type="match status" value="1"/>
</dbReference>
<dbReference type="Proteomes" id="UP000515163">
    <property type="component" value="Unplaced"/>
</dbReference>
<gene>
    <name evidence="2" type="primary">LOC116301604</name>
</gene>
<accession>A0A6P8IIQ3</accession>
<sequence length="277" mass="31877">MHRIKKHLKKAVNEKLVGKVEDQHWQGSLLKARWQDDQLSHEGCFAWLNKWVSAATHCIAGITRVCTAYKTGTTDKNNVTCRMCGEGSECLAHVLARCPSLAQSKYLDRHNAALKVFLFEMLRDLKLANSTPPWFSDVKPKPLYKSTDAEAYWDLPVYADHMYVRSNRMDARFIDHDNKKVLMVEMSCPWVNNREKKDKEKTKKYGALRLDLTKQHPGYTILQVNLILDALGGWSKEMEPDMKNIFGARYKNVLLRMQKAVLSCTVNIARTFKLITS</sequence>